<dbReference type="VEuPathDB" id="FungiDB:AMAG_04072"/>
<evidence type="ECO:0000256" key="1">
    <source>
        <dbReference type="SAM" id="MobiDB-lite"/>
    </source>
</evidence>
<keyword evidence="3" id="KW-1185">Reference proteome</keyword>
<evidence type="ECO:0000313" key="2">
    <source>
        <dbReference type="EMBL" id="KNE58502.1"/>
    </source>
</evidence>
<proteinExistence type="predicted"/>
<feature type="region of interest" description="Disordered" evidence="1">
    <location>
        <begin position="29"/>
        <end position="65"/>
    </location>
</feature>
<gene>
    <name evidence="2" type="ORF">AMAG_04072</name>
</gene>
<reference evidence="2 3" key="1">
    <citation type="submission" date="2009-11" db="EMBL/GenBank/DDBJ databases">
        <title>Annotation of Allomyces macrogynus ATCC 38327.</title>
        <authorList>
            <consortium name="The Broad Institute Genome Sequencing Platform"/>
            <person name="Russ C."/>
            <person name="Cuomo C."/>
            <person name="Burger G."/>
            <person name="Gray M.W."/>
            <person name="Holland P.W.H."/>
            <person name="King N."/>
            <person name="Lang F.B.F."/>
            <person name="Roger A.J."/>
            <person name="Ruiz-Trillo I."/>
            <person name="Young S.K."/>
            <person name="Zeng Q."/>
            <person name="Gargeya S."/>
            <person name="Fitzgerald M."/>
            <person name="Haas B."/>
            <person name="Abouelleil A."/>
            <person name="Alvarado L."/>
            <person name="Arachchi H.M."/>
            <person name="Berlin A."/>
            <person name="Chapman S.B."/>
            <person name="Gearin G."/>
            <person name="Goldberg J."/>
            <person name="Griggs A."/>
            <person name="Gujja S."/>
            <person name="Hansen M."/>
            <person name="Heiman D."/>
            <person name="Howarth C."/>
            <person name="Larimer J."/>
            <person name="Lui A."/>
            <person name="MacDonald P.J.P."/>
            <person name="McCowen C."/>
            <person name="Montmayeur A."/>
            <person name="Murphy C."/>
            <person name="Neiman D."/>
            <person name="Pearson M."/>
            <person name="Priest M."/>
            <person name="Roberts A."/>
            <person name="Saif S."/>
            <person name="Shea T."/>
            <person name="Sisk P."/>
            <person name="Stolte C."/>
            <person name="Sykes S."/>
            <person name="Wortman J."/>
            <person name="Nusbaum C."/>
            <person name="Birren B."/>
        </authorList>
    </citation>
    <scope>NUCLEOTIDE SEQUENCE [LARGE SCALE GENOMIC DNA]</scope>
    <source>
        <strain evidence="2 3">ATCC 38327</strain>
    </source>
</reference>
<evidence type="ECO:0000313" key="3">
    <source>
        <dbReference type="Proteomes" id="UP000054350"/>
    </source>
</evidence>
<sequence length="65" mass="6155">MADPDAPPLPVGPTPPVLARLATGPMPASLVSLASFPGPNSAGGATPGGPNSSAMGGDASLYQQA</sequence>
<dbReference type="EMBL" id="GG745333">
    <property type="protein sequence ID" value="KNE58502.1"/>
    <property type="molecule type" value="Genomic_DNA"/>
</dbReference>
<dbReference type="AlphaFoldDB" id="A0A0L0S7P9"/>
<name>A0A0L0S7P9_ALLM3</name>
<organism evidence="2 3">
    <name type="scientific">Allomyces macrogynus (strain ATCC 38327)</name>
    <name type="common">Allomyces javanicus var. macrogynus</name>
    <dbReference type="NCBI Taxonomy" id="578462"/>
    <lineage>
        <taxon>Eukaryota</taxon>
        <taxon>Fungi</taxon>
        <taxon>Fungi incertae sedis</taxon>
        <taxon>Blastocladiomycota</taxon>
        <taxon>Blastocladiomycetes</taxon>
        <taxon>Blastocladiales</taxon>
        <taxon>Blastocladiaceae</taxon>
        <taxon>Allomyces</taxon>
    </lineage>
</organism>
<accession>A0A0L0S7P9</accession>
<protein>
    <submittedName>
        <fullName evidence="2">Uncharacterized protein</fullName>
    </submittedName>
</protein>
<dbReference type="Proteomes" id="UP000054350">
    <property type="component" value="Unassembled WGS sequence"/>
</dbReference>
<reference evidence="3" key="2">
    <citation type="submission" date="2009-11" db="EMBL/GenBank/DDBJ databases">
        <title>The Genome Sequence of Allomyces macrogynus strain ATCC 38327.</title>
        <authorList>
            <consortium name="The Broad Institute Genome Sequencing Platform"/>
            <person name="Russ C."/>
            <person name="Cuomo C."/>
            <person name="Shea T."/>
            <person name="Young S.K."/>
            <person name="Zeng Q."/>
            <person name="Koehrsen M."/>
            <person name="Haas B."/>
            <person name="Borodovsky M."/>
            <person name="Guigo R."/>
            <person name="Alvarado L."/>
            <person name="Berlin A."/>
            <person name="Borenstein D."/>
            <person name="Chen Z."/>
            <person name="Engels R."/>
            <person name="Freedman E."/>
            <person name="Gellesch M."/>
            <person name="Goldberg J."/>
            <person name="Griggs A."/>
            <person name="Gujja S."/>
            <person name="Heiman D."/>
            <person name="Hepburn T."/>
            <person name="Howarth C."/>
            <person name="Jen D."/>
            <person name="Larson L."/>
            <person name="Lewis B."/>
            <person name="Mehta T."/>
            <person name="Park D."/>
            <person name="Pearson M."/>
            <person name="Roberts A."/>
            <person name="Saif S."/>
            <person name="Shenoy N."/>
            <person name="Sisk P."/>
            <person name="Stolte C."/>
            <person name="Sykes S."/>
            <person name="Walk T."/>
            <person name="White J."/>
            <person name="Yandava C."/>
            <person name="Burger G."/>
            <person name="Gray M.W."/>
            <person name="Holland P.W.H."/>
            <person name="King N."/>
            <person name="Lang F.B.F."/>
            <person name="Roger A.J."/>
            <person name="Ruiz-Trillo I."/>
            <person name="Lander E."/>
            <person name="Nusbaum C."/>
        </authorList>
    </citation>
    <scope>NUCLEOTIDE SEQUENCE [LARGE SCALE GENOMIC DNA]</scope>
    <source>
        <strain evidence="3">ATCC 38327</strain>
    </source>
</reference>